<comment type="caution">
    <text evidence="3">The sequence shown here is derived from an EMBL/GenBank/DDBJ whole genome shotgun (WGS) entry which is preliminary data.</text>
</comment>
<evidence type="ECO:0000313" key="4">
    <source>
        <dbReference type="Proteomes" id="UP000602905"/>
    </source>
</evidence>
<sequence>MLPGRLKILRCNGNFGQGINTAGTCYQVTYHIPVFAIASRPQYDSHSVETCCIPTRSLVGSPASRYEDRAPVNRKVPQLVHLFVLPSSSREVSRANKYIGAQPAMYSKRIRIVTASDTETGPSVSTNNVIEMLDHLEVCFNQWIDSEIRQASVTQVDGGPIGEPSLVIEDLFNGGMALECKSKYGIPVVGWWITPASSLMAITGHEQACSKTIYDSLLQLDARKEPDLFTKANELYLQNVSDRLVTIPGLPAVHEWELSPQSVPFIPPFIVYLAPRISNMLKHIDELVFCTTFEIEPISAASISTAFKRPVTPFFIGPAVDLISSRQPDDESAINEFLDRAYSEHGAHSVIYVAFGTAFFPLPSTQPHLMAALDEIPKAGFKFVFALSSESAGVDQAWMDAHVEAGNAIFPKWANQTAVLEHPAIHYFLSHGGWNSSTEALVRGVPFIFWPFMGDQPTNAMQIANVHDCGFELLQIRTGPAQSTAYRNGTEVTIIGTQDAAREEMKHILELSKGPRGEHQRANVRMLGKVVADSLGRGGSGDVGLENLGKALSLA</sequence>
<evidence type="ECO:0000313" key="3">
    <source>
        <dbReference type="EMBL" id="KAF8703169.1"/>
    </source>
</evidence>
<protein>
    <submittedName>
        <fullName evidence="3">UDP-glucoronosyl and UDP-glucosyl transferase</fullName>
    </submittedName>
</protein>
<accession>A0A8H7HPN3</accession>
<dbReference type="Gene3D" id="3.40.50.2000">
    <property type="entry name" value="Glycogen Phosphorylase B"/>
    <property type="match status" value="2"/>
</dbReference>
<name>A0A8H7HPN3_9AGAM</name>
<dbReference type="SUPFAM" id="SSF53756">
    <property type="entry name" value="UDP-Glycosyltransferase/glycogen phosphorylase"/>
    <property type="match status" value="1"/>
</dbReference>
<comment type="similarity">
    <text evidence="1">Belongs to the UDP-glycosyltransferase family.</text>
</comment>
<dbReference type="CDD" id="cd03784">
    <property type="entry name" value="GT1_Gtf-like"/>
    <property type="match status" value="1"/>
</dbReference>
<dbReference type="InterPro" id="IPR002213">
    <property type="entry name" value="UDP_glucos_trans"/>
</dbReference>
<evidence type="ECO:0000256" key="1">
    <source>
        <dbReference type="ARBA" id="ARBA00009995"/>
    </source>
</evidence>
<dbReference type="GO" id="GO:0035251">
    <property type="term" value="F:UDP-glucosyltransferase activity"/>
    <property type="evidence" value="ECO:0007669"/>
    <property type="project" value="TreeGrafter"/>
</dbReference>
<dbReference type="Pfam" id="PF00201">
    <property type="entry name" value="UDPGT"/>
    <property type="match status" value="1"/>
</dbReference>
<dbReference type="EMBL" id="JACYCD010000078">
    <property type="protein sequence ID" value="KAF8703169.1"/>
    <property type="molecule type" value="Genomic_DNA"/>
</dbReference>
<proteinExistence type="inferred from homology"/>
<dbReference type="Proteomes" id="UP000602905">
    <property type="component" value="Unassembled WGS sequence"/>
</dbReference>
<dbReference type="AlphaFoldDB" id="A0A8H7HPN3"/>
<reference evidence="3" key="1">
    <citation type="submission" date="2020-09" db="EMBL/GenBank/DDBJ databases">
        <title>Comparative genome analyses of four rice-infecting Rhizoctonia solani isolates reveal extensive enrichment of homogalacturonan modification genes.</title>
        <authorList>
            <person name="Lee D.-Y."/>
            <person name="Jeon J."/>
            <person name="Kim K.-T."/>
            <person name="Cheong K."/>
            <person name="Song H."/>
            <person name="Choi G."/>
            <person name="Ko J."/>
            <person name="Opiyo S.O."/>
            <person name="Zuo S."/>
            <person name="Madhav S."/>
            <person name="Lee Y.-H."/>
            <person name="Wang G.-L."/>
        </authorList>
    </citation>
    <scope>NUCLEOTIDE SEQUENCE</scope>
    <source>
        <strain evidence="3">AG1-IA WGL</strain>
    </source>
</reference>
<feature type="non-terminal residue" evidence="3">
    <location>
        <position position="555"/>
    </location>
</feature>
<keyword evidence="2 3" id="KW-0808">Transferase</keyword>
<organism evidence="3 4">
    <name type="scientific">Rhizoctonia solani</name>
    <dbReference type="NCBI Taxonomy" id="456999"/>
    <lineage>
        <taxon>Eukaryota</taxon>
        <taxon>Fungi</taxon>
        <taxon>Dikarya</taxon>
        <taxon>Basidiomycota</taxon>
        <taxon>Agaricomycotina</taxon>
        <taxon>Agaricomycetes</taxon>
        <taxon>Cantharellales</taxon>
        <taxon>Ceratobasidiaceae</taxon>
        <taxon>Rhizoctonia</taxon>
    </lineage>
</organism>
<dbReference type="PANTHER" id="PTHR48047">
    <property type="entry name" value="GLYCOSYLTRANSFERASE"/>
    <property type="match status" value="1"/>
</dbReference>
<gene>
    <name evidence="3" type="ORF">RHS03_06239</name>
</gene>
<dbReference type="OrthoDB" id="5835829at2759"/>
<evidence type="ECO:0000256" key="2">
    <source>
        <dbReference type="ARBA" id="ARBA00022679"/>
    </source>
</evidence>